<dbReference type="InterPro" id="IPR003594">
    <property type="entry name" value="HATPase_dom"/>
</dbReference>
<dbReference type="SUPFAM" id="SSF52172">
    <property type="entry name" value="CheY-like"/>
    <property type="match status" value="1"/>
</dbReference>
<dbReference type="CDD" id="cd00130">
    <property type="entry name" value="PAS"/>
    <property type="match status" value="2"/>
</dbReference>
<dbReference type="SMART" id="SM00448">
    <property type="entry name" value="REC"/>
    <property type="match status" value="1"/>
</dbReference>
<feature type="domain" description="PAC" evidence="10">
    <location>
        <begin position="527"/>
        <end position="579"/>
    </location>
</feature>
<dbReference type="InterPro" id="IPR004358">
    <property type="entry name" value="Sig_transdc_His_kin-like_C"/>
</dbReference>
<evidence type="ECO:0000259" key="8">
    <source>
        <dbReference type="PROSITE" id="PS50110"/>
    </source>
</evidence>
<evidence type="ECO:0000256" key="6">
    <source>
        <dbReference type="SAM" id="Phobius"/>
    </source>
</evidence>
<evidence type="ECO:0000259" key="9">
    <source>
        <dbReference type="PROSITE" id="PS50112"/>
    </source>
</evidence>
<dbReference type="EC" id="2.7.13.3" evidence="2"/>
<feature type="transmembrane region" description="Helical" evidence="6">
    <location>
        <begin position="18"/>
        <end position="35"/>
    </location>
</feature>
<dbReference type="PANTHER" id="PTHR45339:SF1">
    <property type="entry name" value="HYBRID SIGNAL TRANSDUCTION HISTIDINE KINASE J"/>
    <property type="match status" value="1"/>
</dbReference>
<dbReference type="InterPro" id="IPR036890">
    <property type="entry name" value="HATPase_C_sf"/>
</dbReference>
<dbReference type="PROSITE" id="PS50109">
    <property type="entry name" value="HIS_KIN"/>
    <property type="match status" value="1"/>
</dbReference>
<evidence type="ECO:0000259" key="7">
    <source>
        <dbReference type="PROSITE" id="PS50109"/>
    </source>
</evidence>
<dbReference type="Pfam" id="PF08448">
    <property type="entry name" value="PAS_4"/>
    <property type="match status" value="1"/>
</dbReference>
<dbReference type="PANTHER" id="PTHR45339">
    <property type="entry name" value="HYBRID SIGNAL TRANSDUCTION HISTIDINE KINASE J"/>
    <property type="match status" value="1"/>
</dbReference>
<keyword evidence="6" id="KW-0472">Membrane</keyword>
<dbReference type="InterPro" id="IPR013656">
    <property type="entry name" value="PAS_4"/>
</dbReference>
<dbReference type="InterPro" id="IPR001610">
    <property type="entry name" value="PAC"/>
</dbReference>
<evidence type="ECO:0000313" key="11">
    <source>
        <dbReference type="EMBL" id="GAA4341014.1"/>
    </source>
</evidence>
<keyword evidence="6" id="KW-0812">Transmembrane</keyword>
<dbReference type="Proteomes" id="UP001500582">
    <property type="component" value="Unassembled WGS sequence"/>
</dbReference>
<feature type="domain" description="PAC" evidence="10">
    <location>
        <begin position="647"/>
        <end position="703"/>
    </location>
</feature>
<dbReference type="PROSITE" id="PS50113">
    <property type="entry name" value="PAC"/>
    <property type="match status" value="3"/>
</dbReference>
<dbReference type="PROSITE" id="PS50110">
    <property type="entry name" value="RESPONSE_REGULATORY"/>
    <property type="match status" value="1"/>
</dbReference>
<name>A0ABP8HM32_9SPHI</name>
<protein>
    <recommendedName>
        <fullName evidence="2">histidine kinase</fullName>
        <ecNumber evidence="2">2.7.13.3</ecNumber>
    </recommendedName>
</protein>
<gene>
    <name evidence="11" type="ORF">GCM10023149_52920</name>
</gene>
<dbReference type="InterPro" id="IPR036097">
    <property type="entry name" value="HisK_dim/P_sf"/>
</dbReference>
<dbReference type="InterPro" id="IPR035965">
    <property type="entry name" value="PAS-like_dom_sf"/>
</dbReference>
<dbReference type="SUPFAM" id="SSF55874">
    <property type="entry name" value="ATPase domain of HSP90 chaperone/DNA topoisomerase II/histidine kinase"/>
    <property type="match status" value="1"/>
</dbReference>
<feature type="domain" description="Response regulatory" evidence="8">
    <location>
        <begin position="965"/>
        <end position="1079"/>
    </location>
</feature>
<comment type="caution">
    <text evidence="11">The sequence shown here is derived from an EMBL/GenBank/DDBJ whole genome shotgun (WGS) entry which is preliminary data.</text>
</comment>
<dbReference type="Pfam" id="PF00072">
    <property type="entry name" value="Response_reg"/>
    <property type="match status" value="1"/>
</dbReference>
<dbReference type="InterPro" id="IPR003661">
    <property type="entry name" value="HisK_dim/P_dom"/>
</dbReference>
<dbReference type="EMBL" id="BAABFT010000028">
    <property type="protein sequence ID" value="GAA4341014.1"/>
    <property type="molecule type" value="Genomic_DNA"/>
</dbReference>
<sequence length="1090" mass="123633">MGMSFNGKLVSLIHNDNSIYRLLLLVLAILSPALYLLDDGTLQDHLWLRLVCSGICIVTFGASFLQRRYYKICLYITLTCFIIINSGILLYENQFARVYIFSAMVVFVALTLLCTQRREFLGISLINTAALTYVYLELPVPGIAVSSIIILIAGFIAIAYIAFLIRMVYRFKLKKALGILTQVNHTLISNEQKLRDSRNQLHALINSINDIVFELDENKNCLNVWYNELLPLHFDPKIFIDNKLSDIIGAEKADPFVIATDYVLKHKKPTSFEFDSVFGADKWYIARIAPIYTRNGYYTSRISISIADITGQKKYEQALKENENLLTEAQAIAKLGNWWYDDDTKSNYWSDNLFAVLEIDNIPPDMDKFTYYMTLVHPDDHDITYNFLMDIATVATNTLEHKFITPRGNLKYLKVLRGELIFKEDGSLKRVFGVIQDITEIKLSERTAKISQSELIDAQTIAKIGNWRWDVSEEALSWSDEISHIFEVQTGSYLQKGFGRLLLKYIYPDDKYIIKLLAKSPARIANTSHEFRIITAGGNIKYVSLIVGKLITRDGNLRKIIGTLQDITKRKTAEIEYKISENKYRLVLETVKLAAVSLDPTGHIIFCNKHLADMLGYEQKEITGMNWMENFIPEEVRPLLRESFTTRSIETHFVNPVLCRNGEERIISWQNTVTFDDNGDVKETTSLGEDITDQEMATRELISAKEHAERASQFKSDFLSTMSHEIRTPMNAVIGATNLLLTEDPKPEQLEYLNTLKFSGENLLAIINDILDYNKIEAGKFELHKAPFDIHQLAQKIWQSFNLKASEKHLQLDLITDTTIPDTLKGDQPRLSQILNNLISNAIKFTPQGRVIIRMDKEEATDHTVTIKFSVTDTGIGISPDYLSRVFDPFTQETHLSNYYGGTGLGLAITKRLIELHGSSIEVNSQQGVGTHFSFVVTFEISQKGQQIASHETGNTAITDLTGKHILVVDDNKMNLLVASKFLKRWHASVDEALNGQIAVDMALAKNYDLIIMDLQMPVMDGFEATQIIKKTHPNVPVIALTADAMPDTHNKAFYAGMSDYLTKPFLAEALFEKVAKHLLHQKGIEKPAE</sequence>
<dbReference type="Gene3D" id="2.10.70.100">
    <property type="match status" value="1"/>
</dbReference>
<dbReference type="CDD" id="cd16922">
    <property type="entry name" value="HATPase_EvgS-ArcB-TorS-like"/>
    <property type="match status" value="1"/>
</dbReference>
<dbReference type="NCBIfam" id="TIGR00229">
    <property type="entry name" value="sensory_box"/>
    <property type="match status" value="2"/>
</dbReference>
<feature type="domain" description="Histidine kinase" evidence="7">
    <location>
        <begin position="721"/>
        <end position="941"/>
    </location>
</feature>
<keyword evidence="12" id="KW-1185">Reference proteome</keyword>
<dbReference type="Gene3D" id="3.30.565.10">
    <property type="entry name" value="Histidine kinase-like ATPase, C-terminal domain"/>
    <property type="match status" value="1"/>
</dbReference>
<dbReference type="Gene3D" id="3.30.450.20">
    <property type="entry name" value="PAS domain"/>
    <property type="match status" value="4"/>
</dbReference>
<dbReference type="SMART" id="SM00091">
    <property type="entry name" value="PAS"/>
    <property type="match status" value="2"/>
</dbReference>
<feature type="transmembrane region" description="Helical" evidence="6">
    <location>
        <begin position="72"/>
        <end position="90"/>
    </location>
</feature>
<evidence type="ECO:0000256" key="2">
    <source>
        <dbReference type="ARBA" id="ARBA00012438"/>
    </source>
</evidence>
<dbReference type="RefSeq" id="WP_345214251.1">
    <property type="nucleotide sequence ID" value="NZ_BAABFT010000028.1"/>
</dbReference>
<dbReference type="InterPro" id="IPR000700">
    <property type="entry name" value="PAS-assoc_C"/>
</dbReference>
<dbReference type="SMART" id="SM00387">
    <property type="entry name" value="HATPase_c"/>
    <property type="match status" value="1"/>
</dbReference>
<dbReference type="Pfam" id="PF00512">
    <property type="entry name" value="HisKA"/>
    <property type="match status" value="1"/>
</dbReference>
<dbReference type="SUPFAM" id="SSF47384">
    <property type="entry name" value="Homodimeric domain of signal transducing histidine kinase"/>
    <property type="match status" value="1"/>
</dbReference>
<dbReference type="InterPro" id="IPR011006">
    <property type="entry name" value="CheY-like_superfamily"/>
</dbReference>
<dbReference type="Gene3D" id="1.10.287.130">
    <property type="match status" value="1"/>
</dbReference>
<dbReference type="Gene3D" id="3.40.50.2300">
    <property type="match status" value="1"/>
</dbReference>
<evidence type="ECO:0000259" key="10">
    <source>
        <dbReference type="PROSITE" id="PS50113"/>
    </source>
</evidence>
<dbReference type="PROSITE" id="PS50112">
    <property type="entry name" value="PAS"/>
    <property type="match status" value="1"/>
</dbReference>
<feature type="domain" description="PAS" evidence="9">
    <location>
        <begin position="580"/>
        <end position="652"/>
    </location>
</feature>
<dbReference type="SMART" id="SM00388">
    <property type="entry name" value="HisKA"/>
    <property type="match status" value="1"/>
</dbReference>
<keyword evidence="4" id="KW-0902">Two-component regulatory system</keyword>
<evidence type="ECO:0000256" key="3">
    <source>
        <dbReference type="ARBA" id="ARBA00022553"/>
    </source>
</evidence>
<dbReference type="SUPFAM" id="SSF55785">
    <property type="entry name" value="PYP-like sensor domain (PAS domain)"/>
    <property type="match status" value="4"/>
</dbReference>
<feature type="transmembrane region" description="Helical" evidence="6">
    <location>
        <begin position="47"/>
        <end position="65"/>
    </location>
</feature>
<dbReference type="PRINTS" id="PR00344">
    <property type="entry name" value="BCTRLSENSOR"/>
</dbReference>
<dbReference type="SMART" id="SM00086">
    <property type="entry name" value="PAC"/>
    <property type="match status" value="3"/>
</dbReference>
<dbReference type="InterPro" id="IPR001789">
    <property type="entry name" value="Sig_transdc_resp-reg_receiver"/>
</dbReference>
<reference evidence="12" key="1">
    <citation type="journal article" date="2019" name="Int. J. Syst. Evol. Microbiol.">
        <title>The Global Catalogue of Microorganisms (GCM) 10K type strain sequencing project: providing services to taxonomists for standard genome sequencing and annotation.</title>
        <authorList>
            <consortium name="The Broad Institute Genomics Platform"/>
            <consortium name="The Broad Institute Genome Sequencing Center for Infectious Disease"/>
            <person name="Wu L."/>
            <person name="Ma J."/>
        </authorList>
    </citation>
    <scope>NUCLEOTIDE SEQUENCE [LARGE SCALE GENOMIC DNA]</scope>
    <source>
        <strain evidence="12">JCM 17705</strain>
    </source>
</reference>
<feature type="transmembrane region" description="Helical" evidence="6">
    <location>
        <begin position="142"/>
        <end position="165"/>
    </location>
</feature>
<dbReference type="InterPro" id="IPR000014">
    <property type="entry name" value="PAS"/>
</dbReference>
<evidence type="ECO:0000256" key="1">
    <source>
        <dbReference type="ARBA" id="ARBA00000085"/>
    </source>
</evidence>
<evidence type="ECO:0000313" key="12">
    <source>
        <dbReference type="Proteomes" id="UP001500582"/>
    </source>
</evidence>
<proteinExistence type="predicted"/>
<keyword evidence="3 5" id="KW-0597">Phosphoprotein</keyword>
<accession>A0ABP8HM32</accession>
<feature type="transmembrane region" description="Helical" evidence="6">
    <location>
        <begin position="96"/>
        <end position="113"/>
    </location>
</feature>
<evidence type="ECO:0000256" key="4">
    <source>
        <dbReference type="ARBA" id="ARBA00023012"/>
    </source>
</evidence>
<feature type="domain" description="PAC" evidence="10">
    <location>
        <begin position="397"/>
        <end position="450"/>
    </location>
</feature>
<evidence type="ECO:0000256" key="5">
    <source>
        <dbReference type="PROSITE-ProRule" id="PRU00169"/>
    </source>
</evidence>
<keyword evidence="6" id="KW-1133">Transmembrane helix</keyword>
<dbReference type="CDD" id="cd00082">
    <property type="entry name" value="HisKA"/>
    <property type="match status" value="1"/>
</dbReference>
<feature type="modified residue" description="4-aspartylphosphate" evidence="5">
    <location>
        <position position="1014"/>
    </location>
</feature>
<dbReference type="InterPro" id="IPR005467">
    <property type="entry name" value="His_kinase_dom"/>
</dbReference>
<comment type="catalytic activity">
    <reaction evidence="1">
        <text>ATP + protein L-histidine = ADP + protein N-phospho-L-histidine.</text>
        <dbReference type="EC" id="2.7.13.3"/>
    </reaction>
</comment>
<dbReference type="CDD" id="cd17546">
    <property type="entry name" value="REC_hyHK_CKI1_RcsC-like"/>
    <property type="match status" value="1"/>
</dbReference>
<organism evidence="11 12">
    <name type="scientific">Mucilaginibacter gynuensis</name>
    <dbReference type="NCBI Taxonomy" id="1302236"/>
    <lineage>
        <taxon>Bacteria</taxon>
        <taxon>Pseudomonadati</taxon>
        <taxon>Bacteroidota</taxon>
        <taxon>Sphingobacteriia</taxon>
        <taxon>Sphingobacteriales</taxon>
        <taxon>Sphingobacteriaceae</taxon>
        <taxon>Mucilaginibacter</taxon>
    </lineage>
</organism>
<dbReference type="Pfam" id="PF02518">
    <property type="entry name" value="HATPase_c"/>
    <property type="match status" value="1"/>
</dbReference>